<feature type="transmembrane region" description="Helical" evidence="1">
    <location>
        <begin position="232"/>
        <end position="254"/>
    </location>
</feature>
<dbReference type="Proteomes" id="UP000606720">
    <property type="component" value="Unassembled WGS sequence"/>
</dbReference>
<sequence length="262" mass="29736">MMTVKYLKADFYRMFCAPNFYIAAVSIFVIYLISTLQNFDGTNVAEMFWVVKFYSLIICIFAGSSFAFANSLLEDEEHRFCYAAVLRGNCKAYVRAKVICCFVGAMLAVMAGTLLYAVLLRTWLPFYGLEDDAMTKLIREHDIFGSCIKDGGFVVYFLASGLVIGLLGGILSLVSMWLSLIAKNKMFAVCFPVIAYYFIVNYSADLLGQDAIWLNFNGIYLYSSYVFDDKPFFSFLYAVLLAVILSIGLGQLIYRRVCRIWR</sequence>
<feature type="transmembrane region" description="Helical" evidence="1">
    <location>
        <begin position="186"/>
        <end position="204"/>
    </location>
</feature>
<gene>
    <name evidence="2" type="ORF">H8S17_02745</name>
</gene>
<reference evidence="2" key="1">
    <citation type="submission" date="2020-08" db="EMBL/GenBank/DDBJ databases">
        <title>Genome public.</title>
        <authorList>
            <person name="Liu C."/>
            <person name="Sun Q."/>
        </authorList>
    </citation>
    <scope>NUCLEOTIDE SEQUENCE</scope>
    <source>
        <strain evidence="2">BX1005</strain>
    </source>
</reference>
<keyword evidence="1" id="KW-0812">Transmembrane</keyword>
<name>A0A923RSU7_9FIRM</name>
<keyword evidence="1" id="KW-0472">Membrane</keyword>
<evidence type="ECO:0000256" key="1">
    <source>
        <dbReference type="SAM" id="Phobius"/>
    </source>
</evidence>
<evidence type="ECO:0000313" key="3">
    <source>
        <dbReference type="Proteomes" id="UP000606720"/>
    </source>
</evidence>
<dbReference type="AlphaFoldDB" id="A0A923RSU7"/>
<protein>
    <submittedName>
        <fullName evidence="2">Uncharacterized protein</fullName>
    </submittedName>
</protein>
<keyword evidence="3" id="KW-1185">Reference proteome</keyword>
<proteinExistence type="predicted"/>
<dbReference type="EMBL" id="JACOPH010000001">
    <property type="protein sequence ID" value="MBC5713140.1"/>
    <property type="molecule type" value="Genomic_DNA"/>
</dbReference>
<dbReference type="RefSeq" id="WP_186866122.1">
    <property type="nucleotide sequence ID" value="NZ_JACOPH010000001.1"/>
</dbReference>
<feature type="transmembrane region" description="Helical" evidence="1">
    <location>
        <begin position="153"/>
        <end position="174"/>
    </location>
</feature>
<organism evidence="2 3">
    <name type="scientific">Roseburia zhanii</name>
    <dbReference type="NCBI Taxonomy" id="2763064"/>
    <lineage>
        <taxon>Bacteria</taxon>
        <taxon>Bacillati</taxon>
        <taxon>Bacillota</taxon>
        <taxon>Clostridia</taxon>
        <taxon>Lachnospirales</taxon>
        <taxon>Lachnospiraceae</taxon>
        <taxon>Roseburia</taxon>
    </lineage>
</organism>
<feature type="transmembrane region" description="Helical" evidence="1">
    <location>
        <begin position="94"/>
        <end position="119"/>
    </location>
</feature>
<keyword evidence="1" id="KW-1133">Transmembrane helix</keyword>
<evidence type="ECO:0000313" key="2">
    <source>
        <dbReference type="EMBL" id="MBC5713140.1"/>
    </source>
</evidence>
<accession>A0A923RSU7</accession>
<feature type="transmembrane region" description="Helical" evidence="1">
    <location>
        <begin position="12"/>
        <end position="33"/>
    </location>
</feature>
<feature type="transmembrane region" description="Helical" evidence="1">
    <location>
        <begin position="53"/>
        <end position="73"/>
    </location>
</feature>
<comment type="caution">
    <text evidence="2">The sequence shown here is derived from an EMBL/GenBank/DDBJ whole genome shotgun (WGS) entry which is preliminary data.</text>
</comment>